<dbReference type="Gene3D" id="3.90.550.10">
    <property type="entry name" value="Spore Coat Polysaccharide Biosynthesis Protein SpsA, Chain A"/>
    <property type="match status" value="1"/>
</dbReference>
<dbReference type="Proteomes" id="UP001398556">
    <property type="component" value="Unassembled WGS sequence"/>
</dbReference>
<keyword evidence="2" id="KW-0808">Transferase</keyword>
<name>A0ABU9HJD9_9FLAO</name>
<protein>
    <submittedName>
        <fullName evidence="2">Glycosyltransferase</fullName>
        <ecNumber evidence="2">2.4.-.-</ecNumber>
    </submittedName>
</protein>
<dbReference type="Pfam" id="PF00535">
    <property type="entry name" value="Glycos_transf_2"/>
    <property type="match status" value="1"/>
</dbReference>
<gene>
    <name evidence="2" type="ORF">AAEO59_03470</name>
</gene>
<evidence type="ECO:0000313" key="3">
    <source>
        <dbReference type="Proteomes" id="UP001398556"/>
    </source>
</evidence>
<feature type="domain" description="Glycosyltransferase 2-like" evidence="1">
    <location>
        <begin position="4"/>
        <end position="164"/>
    </location>
</feature>
<proteinExistence type="predicted"/>
<dbReference type="SUPFAM" id="SSF53448">
    <property type="entry name" value="Nucleotide-diphospho-sugar transferases"/>
    <property type="match status" value="1"/>
</dbReference>
<dbReference type="EC" id="2.4.-.-" evidence="2"/>
<reference evidence="2 3" key="1">
    <citation type="submission" date="2024-04" db="EMBL/GenBank/DDBJ databases">
        <title>Flavobacterium sp. DGU99 16S ribosomal RNA gene Genome sequencing and assembly.</title>
        <authorList>
            <person name="Park S."/>
        </authorList>
    </citation>
    <scope>NUCLEOTIDE SEQUENCE [LARGE SCALE GENOMIC DNA]</scope>
    <source>
        <strain evidence="2 3">DGU99</strain>
    </source>
</reference>
<dbReference type="GO" id="GO:0016757">
    <property type="term" value="F:glycosyltransferase activity"/>
    <property type="evidence" value="ECO:0007669"/>
    <property type="project" value="UniProtKB-KW"/>
</dbReference>
<dbReference type="RefSeq" id="WP_341699347.1">
    <property type="nucleotide sequence ID" value="NZ_JBBYHU010000004.1"/>
</dbReference>
<evidence type="ECO:0000259" key="1">
    <source>
        <dbReference type="Pfam" id="PF00535"/>
    </source>
</evidence>
<dbReference type="InterPro" id="IPR029044">
    <property type="entry name" value="Nucleotide-diphossugar_trans"/>
</dbReference>
<dbReference type="PANTHER" id="PTHR22916:SF3">
    <property type="entry name" value="UDP-GLCNAC:BETAGAL BETA-1,3-N-ACETYLGLUCOSAMINYLTRANSFERASE-LIKE PROTEIN 1"/>
    <property type="match status" value="1"/>
</dbReference>
<sequence>MKLSIIIPVYNTESYLKRCLDSVFSQDLSTNDFEVIVINDGSTDNSLAILEDYERKHENLVLLSQENQGEAVTRNKAIEISKGVYIAFVDSDDAIYDATLLDIVRYIDLYDLDLLYLNIHLYDEKGNFINKTNSVGDINVVKDGLSHPRRTFPATIYRRSLIQNIKYPQGIMIGPDTVFNVKAHFLGKKISYWDVPYYKYTQRPTSLSKQGRSDKAYQGFVKAIIEITQFEKANSSKSIIENQYFKEVYLLLITRIVELNIIPNWDKVKYTALIQLLDELQIRTELAKLSSKYKYIDKSFYSFKYYQNYLGLKSILYKKLISSNK</sequence>
<evidence type="ECO:0000313" key="2">
    <source>
        <dbReference type="EMBL" id="MEL1240101.1"/>
    </source>
</evidence>
<dbReference type="PANTHER" id="PTHR22916">
    <property type="entry name" value="GLYCOSYLTRANSFERASE"/>
    <property type="match status" value="1"/>
</dbReference>
<accession>A0ABU9HJD9</accession>
<dbReference type="EMBL" id="JBBYHU010000004">
    <property type="protein sequence ID" value="MEL1240101.1"/>
    <property type="molecule type" value="Genomic_DNA"/>
</dbReference>
<keyword evidence="3" id="KW-1185">Reference proteome</keyword>
<dbReference type="InterPro" id="IPR001173">
    <property type="entry name" value="Glyco_trans_2-like"/>
</dbReference>
<dbReference type="CDD" id="cd00761">
    <property type="entry name" value="Glyco_tranf_GTA_type"/>
    <property type="match status" value="1"/>
</dbReference>
<keyword evidence="2" id="KW-0328">Glycosyltransferase</keyword>
<organism evidence="2 3">
    <name type="scientific">Flavobacterium flavipallidum</name>
    <dbReference type="NCBI Taxonomy" id="3139140"/>
    <lineage>
        <taxon>Bacteria</taxon>
        <taxon>Pseudomonadati</taxon>
        <taxon>Bacteroidota</taxon>
        <taxon>Flavobacteriia</taxon>
        <taxon>Flavobacteriales</taxon>
        <taxon>Flavobacteriaceae</taxon>
        <taxon>Flavobacterium</taxon>
    </lineage>
</organism>
<comment type="caution">
    <text evidence="2">The sequence shown here is derived from an EMBL/GenBank/DDBJ whole genome shotgun (WGS) entry which is preliminary data.</text>
</comment>